<sequence>MESYRGTIKDKLDAIYLVEAVRHNRIPEIKDRISKHERCRYIKPGNIFVWNEKNSNIKRWTDGKKWSASRVAGIFLTYYEMIPRKQQICNHPGCAMAPVHIKNDGLVKKCFKCRIGDETFHVVGYTDIKVPDSNEARPSMDVRFKDLSVDKNYILQTGSEGNSTMQTNNTPRTASLPLLKIPTLQESAERKGRDVSAEKVPAKPLQRRNSF</sequence>
<reference evidence="2 3" key="1">
    <citation type="journal article" date="2019" name="Front. Genet.">
        <title>Whole-Genome Sequencing of the Opportunistic Yeast Pathogen Candida inconspicua Uncovers Its Hybrid Origin.</title>
        <authorList>
            <person name="Mixao V."/>
            <person name="Hansen A.P."/>
            <person name="Saus E."/>
            <person name="Boekhout T."/>
            <person name="Lass-Florl C."/>
            <person name="Gabaldon T."/>
        </authorList>
    </citation>
    <scope>NUCLEOTIDE SEQUENCE [LARGE SCALE GENOMIC DNA]</scope>
    <source>
        <strain evidence="2 3">CBS 180</strain>
    </source>
</reference>
<dbReference type="EMBL" id="SELW01000482">
    <property type="protein sequence ID" value="TID25455.1"/>
    <property type="molecule type" value="Genomic_DNA"/>
</dbReference>
<dbReference type="PANTHER" id="PTHR28027">
    <property type="entry name" value="TRANSCRIPTIONAL REGULATOR MIT1"/>
    <property type="match status" value="1"/>
</dbReference>
<dbReference type="PANTHER" id="PTHR28027:SF1">
    <property type="entry name" value="CAMP INDEPENDENT REGULATORY PROTEIN (AFU_ORTHOLOGUE AFUA_3G09640)"/>
    <property type="match status" value="1"/>
</dbReference>
<feature type="compositionally biased region" description="Polar residues" evidence="1">
    <location>
        <begin position="157"/>
        <end position="173"/>
    </location>
</feature>
<gene>
    <name evidence="2" type="ORF">CANINC_002933</name>
</gene>
<accession>A0A4T0WZX2</accession>
<keyword evidence="3" id="KW-1185">Reference proteome</keyword>
<organism evidence="2 3">
    <name type="scientific">Pichia inconspicua</name>
    <dbReference type="NCBI Taxonomy" id="52247"/>
    <lineage>
        <taxon>Eukaryota</taxon>
        <taxon>Fungi</taxon>
        <taxon>Dikarya</taxon>
        <taxon>Ascomycota</taxon>
        <taxon>Saccharomycotina</taxon>
        <taxon>Pichiomycetes</taxon>
        <taxon>Pichiales</taxon>
        <taxon>Pichiaceae</taxon>
        <taxon>Pichia</taxon>
    </lineage>
</organism>
<dbReference type="InterPro" id="IPR018608">
    <property type="entry name" value="Gti1/Pac2"/>
</dbReference>
<dbReference type="Proteomes" id="UP000307173">
    <property type="component" value="Unassembled WGS sequence"/>
</dbReference>
<dbReference type="AlphaFoldDB" id="A0A4T0WZX2"/>
<name>A0A4T0WZX2_9ASCO</name>
<evidence type="ECO:0008006" key="4">
    <source>
        <dbReference type="Google" id="ProtNLM"/>
    </source>
</evidence>
<dbReference type="Pfam" id="PF09729">
    <property type="entry name" value="Gti1_Pac2"/>
    <property type="match status" value="1"/>
</dbReference>
<dbReference type="OrthoDB" id="5572844at2759"/>
<feature type="region of interest" description="Disordered" evidence="1">
    <location>
        <begin position="157"/>
        <end position="211"/>
    </location>
</feature>
<comment type="caution">
    <text evidence="2">The sequence shown here is derived from an EMBL/GenBank/DDBJ whole genome shotgun (WGS) entry which is preliminary data.</text>
</comment>
<evidence type="ECO:0000313" key="3">
    <source>
        <dbReference type="Proteomes" id="UP000307173"/>
    </source>
</evidence>
<protein>
    <recommendedName>
        <fullName evidence="4">cAMP-independent regulatory protein pac2</fullName>
    </recommendedName>
</protein>
<feature type="compositionally biased region" description="Basic and acidic residues" evidence="1">
    <location>
        <begin position="187"/>
        <end position="201"/>
    </location>
</feature>
<evidence type="ECO:0000256" key="1">
    <source>
        <dbReference type="SAM" id="MobiDB-lite"/>
    </source>
</evidence>
<dbReference type="GO" id="GO:0003677">
    <property type="term" value="F:DNA binding"/>
    <property type="evidence" value="ECO:0007669"/>
    <property type="project" value="TreeGrafter"/>
</dbReference>
<evidence type="ECO:0000313" key="2">
    <source>
        <dbReference type="EMBL" id="TID25455.1"/>
    </source>
</evidence>
<proteinExistence type="predicted"/>